<evidence type="ECO:0000313" key="2">
    <source>
        <dbReference type="EMBL" id="AWR94568.1"/>
    </source>
</evidence>
<protein>
    <submittedName>
        <fullName evidence="2">Transcriptional regulator</fullName>
    </submittedName>
</protein>
<dbReference type="KEGG" id="abri:DFR85_08140"/>
<evidence type="ECO:0000259" key="1">
    <source>
        <dbReference type="Pfam" id="PF10120"/>
    </source>
</evidence>
<keyword evidence="3" id="KW-1185">Reference proteome</keyword>
<dbReference type="RefSeq" id="WP_110270449.1">
    <property type="nucleotide sequence ID" value="NZ_CP029289.2"/>
</dbReference>
<dbReference type="Proteomes" id="UP000248044">
    <property type="component" value="Chromosome"/>
</dbReference>
<dbReference type="EMBL" id="CP029289">
    <property type="protein sequence ID" value="AWR94568.1"/>
    <property type="molecule type" value="Genomic_DNA"/>
</dbReference>
<dbReference type="Pfam" id="PF10120">
    <property type="entry name" value="ThiN"/>
    <property type="match status" value="1"/>
</dbReference>
<accession>A0A2U9IEU5</accession>
<dbReference type="AlphaFoldDB" id="A0A2U9IEU5"/>
<dbReference type="SUPFAM" id="SSF53639">
    <property type="entry name" value="AraD/HMP-PK domain-like"/>
    <property type="match status" value="1"/>
</dbReference>
<sequence length="316" mass="35680">MLLSSLIKVETPISLITDVFLPNIRALEAKKLRSMDMSQSKIASLLGVTQPAVKQYLDTRDSIYLNKLKELGITEEEINMFLSDLTEILLKNDVKSTMFFITIYSMDMLSRLRFCSYHRKVNPLIPQDCNICEKLYKEDEEEQLSLATSMLQNEIISPLIPEVLSNIAFARKNPREINDVIAIAGRITKIRGIPTPVSRPMWGASNHLAKILLAININYPEIRSVMNIKYDENVKNSLQKLGYKFTLAGPKDYANDDILAKDIAKAFNGGDAVIHLGGKGVEPITYIFGKNPLEVVRKVIEISRKYKEIIELSSLS</sequence>
<feature type="domain" description="Thiamine-phosphate synthase ThiN" evidence="1">
    <location>
        <begin position="144"/>
        <end position="300"/>
    </location>
</feature>
<organism evidence="2 3">
    <name type="scientific">Acidianus brierleyi</name>
    <dbReference type="NCBI Taxonomy" id="41673"/>
    <lineage>
        <taxon>Archaea</taxon>
        <taxon>Thermoproteota</taxon>
        <taxon>Thermoprotei</taxon>
        <taxon>Sulfolobales</taxon>
        <taxon>Sulfolobaceae</taxon>
        <taxon>Acidianus</taxon>
    </lineage>
</organism>
<name>A0A2U9IEU5_9CREN</name>
<gene>
    <name evidence="2" type="ORF">DFR85_08140</name>
</gene>
<dbReference type="PANTHER" id="PTHR40730">
    <property type="entry name" value="TRANSCRIPTIONAL REGULATOR PROTEIN-LIKE PROTEIN"/>
    <property type="match status" value="1"/>
</dbReference>
<dbReference type="OrthoDB" id="26806at2157"/>
<evidence type="ECO:0000313" key="3">
    <source>
        <dbReference type="Proteomes" id="UP000248044"/>
    </source>
</evidence>
<dbReference type="InterPro" id="IPR036409">
    <property type="entry name" value="Aldolase_II/adducin_N_sf"/>
</dbReference>
<dbReference type="InterPro" id="IPR019293">
    <property type="entry name" value="ThiN"/>
</dbReference>
<proteinExistence type="predicted"/>
<dbReference type="PANTHER" id="PTHR40730:SF4">
    <property type="entry name" value="TRANSCRIPTIONAL REGULATOR"/>
    <property type="match status" value="1"/>
</dbReference>
<reference evidence="2 3" key="1">
    <citation type="submission" date="2018-05" db="EMBL/GenBank/DDBJ databases">
        <title>Complete Genome Sequences of Extremely Thermoacidophilic, Metal-Mobilizing Type-Strain Members of the Archaeal Family Sulfolobaceae: Acidianus brierleyi DSM-1651T, Acidianus sulfidivorans DSM-18786T, Metallosphaera hakonensis DSM-7519T, and Metallosphaera prunae DSM-10039T.</title>
        <authorList>
            <person name="Counts J.A."/>
            <person name="Kelly R.M."/>
        </authorList>
    </citation>
    <scope>NUCLEOTIDE SEQUENCE [LARGE SCALE GENOMIC DNA]</scope>
    <source>
        <strain evidence="2 3">DSM 1651</strain>
    </source>
</reference>
<dbReference type="GeneID" id="36832118"/>
<dbReference type="Gene3D" id="3.40.225.10">
    <property type="entry name" value="Class II aldolase/adducin N-terminal domain"/>
    <property type="match status" value="1"/>
</dbReference>